<feature type="transmembrane region" description="Helical" evidence="7">
    <location>
        <begin position="168"/>
        <end position="189"/>
    </location>
</feature>
<feature type="transmembrane region" description="Helical" evidence="7">
    <location>
        <begin position="6"/>
        <end position="22"/>
    </location>
</feature>
<keyword evidence="10" id="KW-1185">Reference proteome</keyword>
<protein>
    <submittedName>
        <fullName evidence="9">NADH-quinone oxidoreductase subunit M</fullName>
    </submittedName>
</protein>
<feature type="transmembrane region" description="Helical" evidence="7">
    <location>
        <begin position="453"/>
        <end position="472"/>
    </location>
</feature>
<evidence type="ECO:0000256" key="4">
    <source>
        <dbReference type="ARBA" id="ARBA00022989"/>
    </source>
</evidence>
<evidence type="ECO:0000256" key="6">
    <source>
        <dbReference type="RuleBase" id="RU000320"/>
    </source>
</evidence>
<keyword evidence="3 6" id="KW-0812">Transmembrane</keyword>
<dbReference type="Proteomes" id="UP001501057">
    <property type="component" value="Unassembled WGS sequence"/>
</dbReference>
<evidence type="ECO:0000256" key="1">
    <source>
        <dbReference type="ARBA" id="ARBA00004127"/>
    </source>
</evidence>
<dbReference type="PANTHER" id="PTHR43507:SF1">
    <property type="entry name" value="NADH-UBIQUINONE OXIDOREDUCTASE CHAIN 4"/>
    <property type="match status" value="1"/>
</dbReference>
<feature type="transmembrane region" description="Helical" evidence="7">
    <location>
        <begin position="410"/>
        <end position="433"/>
    </location>
</feature>
<evidence type="ECO:0000256" key="5">
    <source>
        <dbReference type="ARBA" id="ARBA00023136"/>
    </source>
</evidence>
<comment type="subcellular location">
    <subcellularLocation>
        <location evidence="1">Endomembrane system</location>
        <topology evidence="1">Multi-pass membrane protein</topology>
    </subcellularLocation>
    <subcellularLocation>
        <location evidence="6">Membrane</location>
        <topology evidence="6">Multi-pass membrane protein</topology>
    </subcellularLocation>
</comment>
<name>A0ABP4VXF8_9ACTN</name>
<organism evidence="9 10">
    <name type="scientific">Aeromicrobium alkaliterrae</name>
    <dbReference type="NCBI Taxonomy" id="302168"/>
    <lineage>
        <taxon>Bacteria</taxon>
        <taxon>Bacillati</taxon>
        <taxon>Actinomycetota</taxon>
        <taxon>Actinomycetes</taxon>
        <taxon>Propionibacteriales</taxon>
        <taxon>Nocardioidaceae</taxon>
        <taxon>Aeromicrobium</taxon>
    </lineage>
</organism>
<reference evidence="10" key="1">
    <citation type="journal article" date="2019" name="Int. J. Syst. Evol. Microbiol.">
        <title>The Global Catalogue of Microorganisms (GCM) 10K type strain sequencing project: providing services to taxonomists for standard genome sequencing and annotation.</title>
        <authorList>
            <consortium name="The Broad Institute Genomics Platform"/>
            <consortium name="The Broad Institute Genome Sequencing Center for Infectious Disease"/>
            <person name="Wu L."/>
            <person name="Ma J."/>
        </authorList>
    </citation>
    <scope>NUCLEOTIDE SEQUENCE [LARGE SCALE GENOMIC DNA]</scope>
    <source>
        <strain evidence="10">JCM 13518</strain>
    </source>
</reference>
<feature type="transmembrane region" description="Helical" evidence="7">
    <location>
        <begin position="34"/>
        <end position="52"/>
    </location>
</feature>
<feature type="transmembrane region" description="Helical" evidence="7">
    <location>
        <begin position="136"/>
        <end position="156"/>
    </location>
</feature>
<feature type="transmembrane region" description="Helical" evidence="7">
    <location>
        <begin position="307"/>
        <end position="326"/>
    </location>
</feature>
<dbReference type="InterPro" id="IPR001750">
    <property type="entry name" value="ND/Mrp_TM"/>
</dbReference>
<dbReference type="NCBIfam" id="TIGR01972">
    <property type="entry name" value="NDH_I_M"/>
    <property type="match status" value="1"/>
</dbReference>
<dbReference type="EMBL" id="BAAAME010000004">
    <property type="protein sequence ID" value="GAA1740694.1"/>
    <property type="molecule type" value="Genomic_DNA"/>
</dbReference>
<evidence type="ECO:0000256" key="7">
    <source>
        <dbReference type="SAM" id="Phobius"/>
    </source>
</evidence>
<proteinExistence type="inferred from homology"/>
<dbReference type="NCBIfam" id="NF004500">
    <property type="entry name" value="PRK05846.1-4"/>
    <property type="match status" value="1"/>
</dbReference>
<dbReference type="InterPro" id="IPR003918">
    <property type="entry name" value="NADH_UbQ_OxRdtase"/>
</dbReference>
<evidence type="ECO:0000313" key="10">
    <source>
        <dbReference type="Proteomes" id="UP001501057"/>
    </source>
</evidence>
<comment type="caution">
    <text evidence="9">The sequence shown here is derived from an EMBL/GenBank/DDBJ whole genome shotgun (WGS) entry which is preliminary data.</text>
</comment>
<dbReference type="RefSeq" id="WP_344201092.1">
    <property type="nucleotide sequence ID" value="NZ_BAAAME010000004.1"/>
</dbReference>
<comment type="similarity">
    <text evidence="2">Belongs to the complex I subunit 4 family.</text>
</comment>
<feature type="transmembrane region" description="Helical" evidence="7">
    <location>
        <begin position="112"/>
        <end position="130"/>
    </location>
</feature>
<evidence type="ECO:0000313" key="9">
    <source>
        <dbReference type="EMBL" id="GAA1740694.1"/>
    </source>
</evidence>
<feature type="transmembrane region" description="Helical" evidence="7">
    <location>
        <begin position="72"/>
        <end position="100"/>
    </location>
</feature>
<keyword evidence="4 7" id="KW-1133">Transmembrane helix</keyword>
<dbReference type="Pfam" id="PF00361">
    <property type="entry name" value="Proton_antipo_M"/>
    <property type="match status" value="1"/>
</dbReference>
<dbReference type="PRINTS" id="PR01437">
    <property type="entry name" value="NUOXDRDTASE4"/>
</dbReference>
<evidence type="ECO:0000256" key="3">
    <source>
        <dbReference type="ARBA" id="ARBA00022692"/>
    </source>
</evidence>
<dbReference type="PANTHER" id="PTHR43507">
    <property type="entry name" value="NADH-UBIQUINONE OXIDOREDUCTASE CHAIN 4"/>
    <property type="match status" value="1"/>
</dbReference>
<feature type="transmembrane region" description="Helical" evidence="7">
    <location>
        <begin position="338"/>
        <end position="356"/>
    </location>
</feature>
<feature type="domain" description="NADH:quinone oxidoreductase/Mrp antiporter transmembrane" evidence="8">
    <location>
        <begin position="132"/>
        <end position="423"/>
    </location>
</feature>
<evidence type="ECO:0000256" key="2">
    <source>
        <dbReference type="ARBA" id="ARBA00009025"/>
    </source>
</evidence>
<sequence>MISLLAAVPIVGALLVTLLPRGNRSQQLVARHAALGVSLVALAVALVAAARFDVDAGGYQMVEEHSWIEPLGAWYSVGLNGIGLTLVLLTVILTPVVLLAAYRDELPGNRSANSYVAWMLVLEGLAILVFTATDAFLFYVAFEATLVPIYFLIGSYGGKGRQKAALTFLLYNLLGGLLMLAAVVGLYVVSADAGEASYRLADLSQIAFGENTEKLLFLGFMAAFAVKAPLWPFHTWLPEAAASATPATSVLMVSVIDKVGTFGMIRWGLELFPGAADWASPTIMALAVVSIVYGALAAIGSTDIRRLVAYTSVSHFGFIILGIFAFTQTSTSGSVLYMFNHGLSTAALFLVTGIMISRRGSAEISAFGGVQKIAPVMSGILLIAGLSSLSLPGLAPFVSEFLVLAGTFTVNVPLAVIATLGIVLAAVYVLVLYQRTMTGPLTEQAKVVTDLTAREVAALTPLVVVIIGLGLFPQPMLDLVNPAVALVLGGLP</sequence>
<dbReference type="InterPro" id="IPR010227">
    <property type="entry name" value="NADH_Q_OxRdtase_chainM/4"/>
</dbReference>
<feature type="transmembrane region" description="Helical" evidence="7">
    <location>
        <begin position="376"/>
        <end position="398"/>
    </location>
</feature>
<feature type="transmembrane region" description="Helical" evidence="7">
    <location>
        <begin position="278"/>
        <end position="300"/>
    </location>
</feature>
<keyword evidence="5 7" id="KW-0472">Membrane</keyword>
<accession>A0ABP4VXF8</accession>
<gene>
    <name evidence="9" type="ORF">GCM10009710_21140</name>
</gene>
<evidence type="ECO:0000259" key="8">
    <source>
        <dbReference type="Pfam" id="PF00361"/>
    </source>
</evidence>